<dbReference type="SMART" id="SM00314">
    <property type="entry name" value="RA"/>
    <property type="match status" value="1"/>
</dbReference>
<accession>A0ABQ7TBQ6</accession>
<reference evidence="2 3" key="1">
    <citation type="journal article" date="2022" name="Gigascience">
        <title>A chromosome-level genome assembly and annotation of the desert horned lizard, Phrynosoma platyrhinos, provides insight into chromosomal rearrangements among reptiles.</title>
        <authorList>
            <person name="Koochekian N."/>
            <person name="Ascanio A."/>
            <person name="Farleigh K."/>
            <person name="Card D.C."/>
            <person name="Schield D.R."/>
            <person name="Castoe T.A."/>
            <person name="Jezkova T."/>
        </authorList>
    </citation>
    <scope>NUCLEOTIDE SEQUENCE [LARGE SCALE GENOMIC DNA]</scope>
    <source>
        <strain evidence="2">NK-2021</strain>
    </source>
</reference>
<dbReference type="EMBL" id="JAIPUX010000521">
    <property type="protein sequence ID" value="KAH0626882.1"/>
    <property type="molecule type" value="Genomic_DNA"/>
</dbReference>
<evidence type="ECO:0000313" key="2">
    <source>
        <dbReference type="EMBL" id="KAH0626882.1"/>
    </source>
</evidence>
<dbReference type="SUPFAM" id="SSF54236">
    <property type="entry name" value="Ubiquitin-like"/>
    <property type="match status" value="1"/>
</dbReference>
<dbReference type="PANTHER" id="PTHR11243:SF25">
    <property type="entry name" value="GROWTH FACTOR RECEPTOR-BOUND PROTEIN 7"/>
    <property type="match status" value="1"/>
</dbReference>
<keyword evidence="3" id="KW-1185">Reference proteome</keyword>
<dbReference type="PROSITE" id="PS50200">
    <property type="entry name" value="RA"/>
    <property type="match status" value="1"/>
</dbReference>
<dbReference type="InterPro" id="IPR029071">
    <property type="entry name" value="Ubiquitin-like_domsf"/>
</dbReference>
<protein>
    <recommendedName>
        <fullName evidence="1">Ras-associating domain-containing protein</fullName>
    </recommendedName>
</protein>
<dbReference type="InterPro" id="IPR000159">
    <property type="entry name" value="RA_dom"/>
</dbReference>
<comment type="caution">
    <text evidence="2">The sequence shown here is derived from an EMBL/GenBank/DDBJ whole genome shotgun (WGS) entry which is preliminary data.</text>
</comment>
<evidence type="ECO:0000313" key="3">
    <source>
        <dbReference type="Proteomes" id="UP000826234"/>
    </source>
</evidence>
<sequence>MERCVTIPPPDHLNSAHNLFLQVVKVYSEDGTCRSLEVTAGTTAHHVCEMLVQKTHALHDDCWSLVEVYQHLALERYLEDHESVVEVQATWPVGGDSRFVFRKNYAKYELFKSSPQSFFPEVMVSSCEDAANKGMSHSELIQVFTSLLSPLHSDLLHF</sequence>
<dbReference type="InterPro" id="IPR039664">
    <property type="entry name" value="GRB/APBB1IP"/>
</dbReference>
<name>A0ABQ7TBQ6_PHRPL</name>
<dbReference type="PANTHER" id="PTHR11243">
    <property type="entry name" value="GROWTH FACTOR RECEPTOR-BOUND PROTEIN"/>
    <property type="match status" value="1"/>
</dbReference>
<gene>
    <name evidence="2" type="ORF">JD844_002158</name>
</gene>
<evidence type="ECO:0000259" key="1">
    <source>
        <dbReference type="PROSITE" id="PS50200"/>
    </source>
</evidence>
<proteinExistence type="predicted"/>
<feature type="domain" description="Ras-associating" evidence="1">
    <location>
        <begin position="20"/>
        <end position="106"/>
    </location>
</feature>
<dbReference type="Proteomes" id="UP000826234">
    <property type="component" value="Unassembled WGS sequence"/>
</dbReference>
<dbReference type="Gene3D" id="3.10.20.90">
    <property type="entry name" value="Phosphatidylinositol 3-kinase Catalytic Subunit, Chain A, domain 1"/>
    <property type="match status" value="1"/>
</dbReference>
<organism evidence="2 3">
    <name type="scientific">Phrynosoma platyrhinos</name>
    <name type="common">Desert horned lizard</name>
    <dbReference type="NCBI Taxonomy" id="52577"/>
    <lineage>
        <taxon>Eukaryota</taxon>
        <taxon>Metazoa</taxon>
        <taxon>Chordata</taxon>
        <taxon>Craniata</taxon>
        <taxon>Vertebrata</taxon>
        <taxon>Euteleostomi</taxon>
        <taxon>Lepidosauria</taxon>
        <taxon>Squamata</taxon>
        <taxon>Bifurcata</taxon>
        <taxon>Unidentata</taxon>
        <taxon>Episquamata</taxon>
        <taxon>Toxicofera</taxon>
        <taxon>Iguania</taxon>
        <taxon>Phrynosomatidae</taxon>
        <taxon>Phrynosomatinae</taxon>
        <taxon>Phrynosoma</taxon>
    </lineage>
</organism>
<dbReference type="Pfam" id="PF21989">
    <property type="entry name" value="RA_2"/>
    <property type="match status" value="1"/>
</dbReference>